<name>A0ABY4RJ64_9BACL</name>
<feature type="transmembrane region" description="Helical" evidence="6">
    <location>
        <begin position="223"/>
        <end position="240"/>
    </location>
</feature>
<gene>
    <name evidence="8" type="primary">stp_2</name>
    <name evidence="8" type="ORF">SK3146_01404</name>
</gene>
<reference evidence="8" key="2">
    <citation type="journal article" date="2021" name="J Anim Sci Technol">
        <title>Complete genome sequence of Paenibacillus konkukensis sp. nov. SK3146 as a potential probiotic strain.</title>
        <authorList>
            <person name="Jung H.I."/>
            <person name="Park S."/>
            <person name="Niu K.M."/>
            <person name="Lee S.W."/>
            <person name="Kothari D."/>
            <person name="Yi K.J."/>
            <person name="Kim S.K."/>
        </authorList>
    </citation>
    <scope>NUCLEOTIDE SEQUENCE</scope>
    <source>
        <strain evidence="8">SK3146</strain>
    </source>
</reference>
<dbReference type="PANTHER" id="PTHR42718:SF39">
    <property type="entry name" value="ACTINORHODIN TRANSPORTER-RELATED"/>
    <property type="match status" value="1"/>
</dbReference>
<dbReference type="CDD" id="cd17321">
    <property type="entry name" value="MFS_MMR_MDR_like"/>
    <property type="match status" value="1"/>
</dbReference>
<evidence type="ECO:0000256" key="4">
    <source>
        <dbReference type="ARBA" id="ARBA00022989"/>
    </source>
</evidence>
<feature type="transmembrane region" description="Helical" evidence="6">
    <location>
        <begin position="29"/>
        <end position="49"/>
    </location>
</feature>
<evidence type="ECO:0000256" key="2">
    <source>
        <dbReference type="ARBA" id="ARBA00022448"/>
    </source>
</evidence>
<feature type="transmembrane region" description="Helical" evidence="6">
    <location>
        <begin position="69"/>
        <end position="86"/>
    </location>
</feature>
<proteinExistence type="predicted"/>
<evidence type="ECO:0000256" key="1">
    <source>
        <dbReference type="ARBA" id="ARBA00004651"/>
    </source>
</evidence>
<feature type="transmembrane region" description="Helical" evidence="6">
    <location>
        <begin position="154"/>
        <end position="178"/>
    </location>
</feature>
<dbReference type="PANTHER" id="PTHR42718">
    <property type="entry name" value="MAJOR FACILITATOR SUPERFAMILY MULTIDRUG TRANSPORTER MFSC"/>
    <property type="match status" value="1"/>
</dbReference>
<dbReference type="Proteomes" id="UP001057134">
    <property type="component" value="Chromosome"/>
</dbReference>
<dbReference type="RefSeq" id="WP_249864402.1">
    <property type="nucleotide sequence ID" value="NZ_CP027059.1"/>
</dbReference>
<protein>
    <submittedName>
        <fullName evidence="8">Multidrug resistance protein stp</fullName>
    </submittedName>
</protein>
<evidence type="ECO:0000256" key="6">
    <source>
        <dbReference type="SAM" id="Phobius"/>
    </source>
</evidence>
<feature type="transmembrane region" description="Helical" evidence="6">
    <location>
        <begin position="467"/>
        <end position="488"/>
    </location>
</feature>
<dbReference type="Pfam" id="PF07690">
    <property type="entry name" value="MFS_1"/>
    <property type="match status" value="1"/>
</dbReference>
<keyword evidence="2" id="KW-0813">Transport</keyword>
<organism evidence="8 9">
    <name type="scientific">Paenibacillus konkukensis</name>
    <dbReference type="NCBI Taxonomy" id="2020716"/>
    <lineage>
        <taxon>Bacteria</taxon>
        <taxon>Bacillati</taxon>
        <taxon>Bacillota</taxon>
        <taxon>Bacilli</taxon>
        <taxon>Bacillales</taxon>
        <taxon>Paenibacillaceae</taxon>
        <taxon>Paenibacillus</taxon>
    </lineage>
</organism>
<keyword evidence="5 6" id="KW-0472">Membrane</keyword>
<reference evidence="8" key="1">
    <citation type="submission" date="2018-02" db="EMBL/GenBank/DDBJ databases">
        <authorList>
            <person name="Kim S.-K."/>
            <person name="Jung H.-I."/>
            <person name="Lee S.-W."/>
        </authorList>
    </citation>
    <scope>NUCLEOTIDE SEQUENCE</scope>
    <source>
        <strain evidence="8">SK3146</strain>
    </source>
</reference>
<dbReference type="Gene3D" id="1.20.1250.20">
    <property type="entry name" value="MFS general substrate transporter like domains"/>
    <property type="match status" value="1"/>
</dbReference>
<feature type="transmembrane region" description="Helical" evidence="6">
    <location>
        <begin position="425"/>
        <end position="447"/>
    </location>
</feature>
<keyword evidence="9" id="KW-1185">Reference proteome</keyword>
<evidence type="ECO:0000313" key="8">
    <source>
        <dbReference type="EMBL" id="UQZ82247.1"/>
    </source>
</evidence>
<keyword evidence="4 6" id="KW-1133">Transmembrane helix</keyword>
<feature type="transmembrane region" description="Helical" evidence="6">
    <location>
        <begin position="359"/>
        <end position="378"/>
    </location>
</feature>
<feature type="transmembrane region" description="Helical" evidence="6">
    <location>
        <begin position="98"/>
        <end position="116"/>
    </location>
</feature>
<dbReference type="Gene3D" id="1.20.1720.10">
    <property type="entry name" value="Multidrug resistance protein D"/>
    <property type="match status" value="1"/>
</dbReference>
<feature type="transmembrane region" description="Helical" evidence="6">
    <location>
        <begin position="252"/>
        <end position="273"/>
    </location>
</feature>
<feature type="transmembrane region" description="Helical" evidence="6">
    <location>
        <begin position="122"/>
        <end position="142"/>
    </location>
</feature>
<feature type="transmembrane region" description="Helical" evidence="6">
    <location>
        <begin position="294"/>
        <end position="319"/>
    </location>
</feature>
<feature type="transmembrane region" description="Helical" evidence="6">
    <location>
        <begin position="325"/>
        <end position="347"/>
    </location>
</feature>
<feature type="transmembrane region" description="Helical" evidence="6">
    <location>
        <begin position="390"/>
        <end position="413"/>
    </location>
</feature>
<feature type="domain" description="Major facilitator superfamily (MFS) profile" evidence="7">
    <location>
        <begin position="31"/>
        <end position="493"/>
    </location>
</feature>
<keyword evidence="3 6" id="KW-0812">Transmembrane</keyword>
<evidence type="ECO:0000313" key="9">
    <source>
        <dbReference type="Proteomes" id="UP001057134"/>
    </source>
</evidence>
<comment type="subcellular location">
    <subcellularLocation>
        <location evidence="1">Cell membrane</location>
        <topology evidence="1">Multi-pass membrane protein</topology>
    </subcellularLocation>
</comment>
<sequence length="497" mass="52904">MSRHTTQTAAAAATADETIQERQADPRRWYALAVFLLPVLLISLNTYMIQVALPSIQSSLQASFSEAQLMVSGFSLSLAVALIVSGKLGDLYGRKRMLLIGVSGFTLMAALGGMASDPALLIALRIVQGIAAACIQPQVLSLMQVGFLPREKGLVFAIYGALIGLGFAFGLILGGILVHWNPFGLGWRTVFYFNVPFGGTVLLLLPFLPEAGTIRRRGRGQSIDWTGALLLTVGLFLLIYPLSEGQKRGWPLWTGGCLAASVLLLLAFITVQIRKRGCPSAPLIDLSIFLRRTFRIGILTVITVYFSMFSFFFILSYYLQFGLHYSMQLTSFAFLPLGCGFFLTSLLSSRIVSRWGITGLKAGALFMGGSTFLLIASLHCGSGQLLNAQAVLILLVYGCGLGMVTTPLANVVLSTVTPEEAGTGSGLFTTFLYLSNSLGVALTGILFTASLGHPLTAAAANDYVQAFSASLTLTGGLAFAAFGLLCLLPGGEANSQD</sequence>
<dbReference type="InterPro" id="IPR036259">
    <property type="entry name" value="MFS_trans_sf"/>
</dbReference>
<evidence type="ECO:0000256" key="3">
    <source>
        <dbReference type="ARBA" id="ARBA00022692"/>
    </source>
</evidence>
<evidence type="ECO:0000256" key="5">
    <source>
        <dbReference type="ARBA" id="ARBA00023136"/>
    </source>
</evidence>
<evidence type="ECO:0000259" key="7">
    <source>
        <dbReference type="PROSITE" id="PS50850"/>
    </source>
</evidence>
<dbReference type="PROSITE" id="PS50850">
    <property type="entry name" value="MFS"/>
    <property type="match status" value="1"/>
</dbReference>
<dbReference type="EMBL" id="CP027059">
    <property type="protein sequence ID" value="UQZ82247.1"/>
    <property type="molecule type" value="Genomic_DNA"/>
</dbReference>
<feature type="transmembrane region" description="Helical" evidence="6">
    <location>
        <begin position="190"/>
        <end position="211"/>
    </location>
</feature>
<dbReference type="InterPro" id="IPR011701">
    <property type="entry name" value="MFS"/>
</dbReference>
<accession>A0ABY4RJ64</accession>
<dbReference type="InterPro" id="IPR020846">
    <property type="entry name" value="MFS_dom"/>
</dbReference>
<dbReference type="SUPFAM" id="SSF103473">
    <property type="entry name" value="MFS general substrate transporter"/>
    <property type="match status" value="2"/>
</dbReference>